<dbReference type="GO" id="GO:0032790">
    <property type="term" value="P:ribosome disassembly"/>
    <property type="evidence" value="ECO:0007669"/>
    <property type="project" value="TreeGrafter"/>
</dbReference>
<feature type="binding site" evidence="6">
    <location>
        <begin position="13"/>
        <end position="20"/>
    </location>
    <ligand>
        <name>GTP</name>
        <dbReference type="ChEBI" id="CHEBI:37565"/>
    </ligand>
</feature>
<dbReference type="CDD" id="cd03713">
    <property type="entry name" value="EFG_mtEFG_C"/>
    <property type="match status" value="1"/>
</dbReference>
<keyword evidence="5 6" id="KW-0342">GTP-binding</keyword>
<dbReference type="Gene3D" id="3.40.50.300">
    <property type="entry name" value="P-loop containing nucleotide triphosphate hydrolases"/>
    <property type="match status" value="1"/>
</dbReference>
<dbReference type="CDD" id="cd01886">
    <property type="entry name" value="EF-G"/>
    <property type="match status" value="1"/>
</dbReference>
<dbReference type="InterPro" id="IPR005225">
    <property type="entry name" value="Small_GTP-bd"/>
</dbReference>
<dbReference type="SUPFAM" id="SSF54980">
    <property type="entry name" value="EF-G C-terminal domain-like"/>
    <property type="match status" value="2"/>
</dbReference>
<dbReference type="Proteomes" id="UP000215215">
    <property type="component" value="Unassembled WGS sequence"/>
</dbReference>
<dbReference type="InterPro" id="IPR020568">
    <property type="entry name" value="Ribosomal_Su5_D2-typ_SF"/>
</dbReference>
<dbReference type="NCBIfam" id="TIGR00484">
    <property type="entry name" value="EF-G"/>
    <property type="match status" value="1"/>
</dbReference>
<evidence type="ECO:0000313" key="9">
    <source>
        <dbReference type="EMBL" id="OYD15500.1"/>
    </source>
</evidence>
<dbReference type="FunFam" id="3.30.70.870:FF:000001">
    <property type="entry name" value="Elongation factor G"/>
    <property type="match status" value="1"/>
</dbReference>
<dbReference type="InterPro" id="IPR004540">
    <property type="entry name" value="Transl_elong_EFG/EF2"/>
</dbReference>
<dbReference type="CDD" id="cd16262">
    <property type="entry name" value="EFG_III"/>
    <property type="match status" value="1"/>
</dbReference>
<evidence type="ECO:0000313" key="10">
    <source>
        <dbReference type="Proteomes" id="UP000215215"/>
    </source>
</evidence>
<dbReference type="NCBIfam" id="TIGR00231">
    <property type="entry name" value="small_GTP"/>
    <property type="match status" value="1"/>
</dbReference>
<dbReference type="CDD" id="cd01434">
    <property type="entry name" value="EFG_mtEFG1_IV"/>
    <property type="match status" value="1"/>
</dbReference>
<dbReference type="InterPro" id="IPR000795">
    <property type="entry name" value="T_Tr_GTP-bd_dom"/>
</dbReference>
<comment type="caution">
    <text evidence="9">The sequence shown here is derived from an EMBL/GenBank/DDBJ whole genome shotgun (WGS) entry which is preliminary data.</text>
</comment>
<dbReference type="SUPFAM" id="SSF54211">
    <property type="entry name" value="Ribosomal protein S5 domain 2-like"/>
    <property type="match status" value="1"/>
</dbReference>
<evidence type="ECO:0000256" key="2">
    <source>
        <dbReference type="ARBA" id="ARBA00022741"/>
    </source>
</evidence>
<dbReference type="InterPro" id="IPR035649">
    <property type="entry name" value="EFG_V"/>
</dbReference>
<reference evidence="9 10" key="1">
    <citation type="submission" date="2017-07" db="EMBL/GenBank/DDBJ databases">
        <title>Recovery of genomes from metagenomes via a dereplication, aggregation, and scoring strategy.</title>
        <authorList>
            <person name="Sieber C.M."/>
            <person name="Probst A.J."/>
            <person name="Sharrar A."/>
            <person name="Thomas B.C."/>
            <person name="Hess M."/>
            <person name="Tringe S.G."/>
            <person name="Banfield J.F."/>
        </authorList>
    </citation>
    <scope>NUCLEOTIDE SEQUENCE [LARGE SCALE GENOMIC DNA]</scope>
    <source>
        <strain evidence="9">JGI_Cruoil_03_44_89</strain>
    </source>
</reference>
<dbReference type="InterPro" id="IPR009000">
    <property type="entry name" value="Transl_B-barrel_sf"/>
</dbReference>
<accession>A0A235BSM4</accession>
<keyword evidence="2 6" id="KW-0547">Nucleotide-binding</keyword>
<organism evidence="9 10">
    <name type="scientific">candidate division WOR-3 bacterium JGI_Cruoil_03_44_89</name>
    <dbReference type="NCBI Taxonomy" id="1973748"/>
    <lineage>
        <taxon>Bacteria</taxon>
        <taxon>Bacteria division WOR-3</taxon>
    </lineage>
</organism>
<evidence type="ECO:0000256" key="4">
    <source>
        <dbReference type="ARBA" id="ARBA00022917"/>
    </source>
</evidence>
<evidence type="ECO:0000256" key="1">
    <source>
        <dbReference type="ARBA" id="ARBA00005870"/>
    </source>
</evidence>
<dbReference type="CDD" id="cd04088">
    <property type="entry name" value="EFG_mtEFG_II"/>
    <property type="match status" value="1"/>
</dbReference>
<dbReference type="SMART" id="SM00838">
    <property type="entry name" value="EFG_C"/>
    <property type="match status" value="1"/>
</dbReference>
<keyword evidence="6" id="KW-0963">Cytoplasm</keyword>
<proteinExistence type="inferred from homology"/>
<feature type="binding site" evidence="6">
    <location>
        <begin position="77"/>
        <end position="81"/>
    </location>
    <ligand>
        <name>GTP</name>
        <dbReference type="ChEBI" id="CHEBI:37565"/>
    </ligand>
</feature>
<name>A0A235BSM4_UNCW3</name>
<dbReference type="SUPFAM" id="SSF52540">
    <property type="entry name" value="P-loop containing nucleoside triphosphate hydrolases"/>
    <property type="match status" value="1"/>
</dbReference>
<dbReference type="AlphaFoldDB" id="A0A235BSM4"/>
<gene>
    <name evidence="6 9" type="primary">fusA</name>
    <name evidence="9" type="ORF">CH333_05550</name>
</gene>
<evidence type="ECO:0000256" key="6">
    <source>
        <dbReference type="HAMAP-Rule" id="MF_00054"/>
    </source>
</evidence>
<dbReference type="PANTHER" id="PTHR43261:SF1">
    <property type="entry name" value="RIBOSOME-RELEASING FACTOR 2, MITOCHONDRIAL"/>
    <property type="match status" value="1"/>
</dbReference>
<dbReference type="HAMAP" id="MF_00054_B">
    <property type="entry name" value="EF_G_EF_2_B"/>
    <property type="match status" value="1"/>
</dbReference>
<dbReference type="PANTHER" id="PTHR43261">
    <property type="entry name" value="TRANSLATION ELONGATION FACTOR G-RELATED"/>
    <property type="match status" value="1"/>
</dbReference>
<evidence type="ECO:0000256" key="3">
    <source>
        <dbReference type="ARBA" id="ARBA00022768"/>
    </source>
</evidence>
<dbReference type="PROSITE" id="PS51722">
    <property type="entry name" value="G_TR_2"/>
    <property type="match status" value="1"/>
</dbReference>
<dbReference type="EMBL" id="NOZQ01000115">
    <property type="protein sequence ID" value="OYD15500.1"/>
    <property type="molecule type" value="Genomic_DNA"/>
</dbReference>
<comment type="similarity">
    <text evidence="1 6">Belongs to the TRAFAC class translation factor GTPase superfamily. Classic translation factor GTPase family. EF-G/EF-2 subfamily.</text>
</comment>
<dbReference type="Pfam" id="PF00679">
    <property type="entry name" value="EFG_C"/>
    <property type="match status" value="1"/>
</dbReference>
<dbReference type="InterPro" id="IPR047872">
    <property type="entry name" value="EFG_IV"/>
</dbReference>
<dbReference type="Pfam" id="PF00009">
    <property type="entry name" value="GTP_EFTU"/>
    <property type="match status" value="1"/>
</dbReference>
<dbReference type="InterPro" id="IPR031157">
    <property type="entry name" value="G_TR_CS"/>
</dbReference>
<dbReference type="InterPro" id="IPR009022">
    <property type="entry name" value="EFG_III"/>
</dbReference>
<dbReference type="PRINTS" id="PR00315">
    <property type="entry name" value="ELONGATNFCT"/>
</dbReference>
<feature type="binding site" evidence="6">
    <location>
        <begin position="131"/>
        <end position="134"/>
    </location>
    <ligand>
        <name>GTP</name>
        <dbReference type="ChEBI" id="CHEBI:37565"/>
    </ligand>
</feature>
<dbReference type="Pfam" id="PF22042">
    <property type="entry name" value="EF-G_D2"/>
    <property type="match status" value="1"/>
</dbReference>
<dbReference type="Pfam" id="PF14492">
    <property type="entry name" value="EFG_III"/>
    <property type="match status" value="1"/>
</dbReference>
<dbReference type="SUPFAM" id="SSF50447">
    <property type="entry name" value="Translation proteins"/>
    <property type="match status" value="1"/>
</dbReference>
<dbReference type="InterPro" id="IPR005517">
    <property type="entry name" value="Transl_elong_EFG/EF2_IV"/>
</dbReference>
<feature type="domain" description="Tr-type G" evidence="8">
    <location>
        <begin position="4"/>
        <end position="275"/>
    </location>
</feature>
<comment type="subcellular location">
    <subcellularLocation>
        <location evidence="6">Cytoplasm</location>
    </subcellularLocation>
</comment>
<keyword evidence="4 6" id="KW-0648">Protein biosynthesis</keyword>
<dbReference type="InterPro" id="IPR000640">
    <property type="entry name" value="EFG_V-like"/>
</dbReference>
<dbReference type="Gene3D" id="3.30.70.870">
    <property type="entry name" value="Elongation Factor G (Translational Gtpase), domain 3"/>
    <property type="match status" value="1"/>
</dbReference>
<dbReference type="SMART" id="SM00889">
    <property type="entry name" value="EFG_IV"/>
    <property type="match status" value="1"/>
</dbReference>
<dbReference type="Pfam" id="PF03764">
    <property type="entry name" value="EFG_IV"/>
    <property type="match status" value="1"/>
</dbReference>
<keyword evidence="3 6" id="KW-0251">Elongation factor</keyword>
<dbReference type="Gene3D" id="3.30.230.10">
    <property type="match status" value="1"/>
</dbReference>
<evidence type="ECO:0000256" key="7">
    <source>
        <dbReference type="NCBIfam" id="TIGR00484"/>
    </source>
</evidence>
<dbReference type="GO" id="GO:0005737">
    <property type="term" value="C:cytoplasm"/>
    <property type="evidence" value="ECO:0007669"/>
    <property type="project" value="UniProtKB-SubCell"/>
</dbReference>
<dbReference type="GO" id="GO:0005525">
    <property type="term" value="F:GTP binding"/>
    <property type="evidence" value="ECO:0007669"/>
    <property type="project" value="UniProtKB-UniRule"/>
</dbReference>
<sequence length="683" mass="76126">MDIKDIRNIGIIAHIDAGKTTTTERILYYTHKTHRMGEVDEGTTVTDYLKEEKERGITITSACVSCNWRDKRISILDTPGHVDFTVEVERSLRILDGAVVIFSAVEGVESQSETVWYQANKYNVPRIVYINKLDRLGADPYEACNMMREKLAATPLLIQTPYGIENSFQGVVDLIRWKLCVWEGDGYTLKDIPPEVKKRARAERENLLETVSLYNDHIAELFLDGIEPSPQELISAIREGTIANHYYPTLFGTSLKNIGVQSLLDGIVDFLPSPIDLPPIKGKTLDGKETERRLLPGEPMSALIFKIVQDPFGKLSYTRVYSGRIKKGSVVLDANAETKERISRIFLMYANKREEIEEATAGDICGIFGPKGTKTGHTLCAKEYPLLLESPTFAQPVISVSIEPKTKADEGKLLSVLRMLEEEDPTFICTSNEETGETIISGMGELHLEVLTKRITRDYGLEARVSKPRVSYRETICRDAKEEGKYVRQTGGRGHYGHVKLAVSPLENGKGVSIDNSIRQGEVPREFFPAIKEGILESLDAGVFLGFPVVDIRVDVTGGSYHEVDSSSIDYKIAASIAVKRAIEKAEPCLLEPIMELEIILPGEYLGAVLDDINARNGKVTQLHGKRNIQTVMAICPLRNLFGYATAIRSLTQGRAVYIMEFGHYGKVPQGAAEEMMKKIRGY</sequence>
<dbReference type="PROSITE" id="PS00301">
    <property type="entry name" value="G_TR_1"/>
    <property type="match status" value="1"/>
</dbReference>
<comment type="function">
    <text evidence="6">Catalyzes the GTP-dependent ribosomal translocation step during translation elongation. During this step, the ribosome changes from the pre-translocational (PRE) to the post-translocational (POST) state as the newly formed A-site-bound peptidyl-tRNA and P-site-bound deacylated tRNA move to the P and E sites, respectively. Catalyzes the coordinated movement of the two tRNA molecules, the mRNA and conformational changes in the ribosome.</text>
</comment>
<evidence type="ECO:0000256" key="5">
    <source>
        <dbReference type="ARBA" id="ARBA00023134"/>
    </source>
</evidence>
<dbReference type="GO" id="GO:0003746">
    <property type="term" value="F:translation elongation factor activity"/>
    <property type="evidence" value="ECO:0007669"/>
    <property type="project" value="UniProtKB-UniRule"/>
</dbReference>
<dbReference type="FunFam" id="3.40.50.300:FF:000029">
    <property type="entry name" value="Elongation factor G"/>
    <property type="match status" value="1"/>
</dbReference>
<dbReference type="Gene3D" id="3.30.70.240">
    <property type="match status" value="1"/>
</dbReference>
<dbReference type="InterPro" id="IPR053905">
    <property type="entry name" value="EF-G-like_DII"/>
</dbReference>
<dbReference type="GO" id="GO:0003924">
    <property type="term" value="F:GTPase activity"/>
    <property type="evidence" value="ECO:0007669"/>
    <property type="project" value="InterPro"/>
</dbReference>
<evidence type="ECO:0000259" key="8">
    <source>
        <dbReference type="PROSITE" id="PS51722"/>
    </source>
</evidence>
<dbReference type="Gene3D" id="2.40.30.10">
    <property type="entry name" value="Translation factors"/>
    <property type="match status" value="1"/>
</dbReference>
<dbReference type="InterPro" id="IPR027417">
    <property type="entry name" value="P-loop_NTPase"/>
</dbReference>
<dbReference type="NCBIfam" id="NF009381">
    <property type="entry name" value="PRK12740.1-5"/>
    <property type="match status" value="1"/>
</dbReference>
<dbReference type="InterPro" id="IPR035647">
    <property type="entry name" value="EFG_III/V"/>
</dbReference>
<protein>
    <recommendedName>
        <fullName evidence="6 7">Elongation factor G</fullName>
        <shortName evidence="6">EF-G</shortName>
    </recommendedName>
</protein>
<dbReference type="FunFam" id="3.30.70.240:FF:000001">
    <property type="entry name" value="Elongation factor G"/>
    <property type="match status" value="1"/>
</dbReference>
<dbReference type="InterPro" id="IPR014721">
    <property type="entry name" value="Ribsml_uS5_D2-typ_fold_subgr"/>
</dbReference>
<dbReference type="InterPro" id="IPR041095">
    <property type="entry name" value="EFG_II"/>
</dbReference>